<organism evidence="12 13">
    <name type="scientific">Sphingomonas taxi</name>
    <dbReference type="NCBI Taxonomy" id="1549858"/>
    <lineage>
        <taxon>Bacteria</taxon>
        <taxon>Pseudomonadati</taxon>
        <taxon>Pseudomonadota</taxon>
        <taxon>Alphaproteobacteria</taxon>
        <taxon>Sphingomonadales</taxon>
        <taxon>Sphingomonadaceae</taxon>
        <taxon>Sphingomonas</taxon>
    </lineage>
</organism>
<proteinExistence type="inferred from homology"/>
<keyword evidence="6" id="KW-0812">Transmembrane</keyword>
<protein>
    <recommendedName>
        <fullName evidence="10">Flagellar protein FliL</fullName>
    </recommendedName>
</protein>
<dbReference type="STRING" id="1549858.MC45_13265"/>
<comment type="function">
    <text evidence="1 10">Controls the rotational direction of flagella during chemotaxis.</text>
</comment>
<keyword evidence="12" id="KW-0282">Flagellum</keyword>
<name>A0A097EHX5_9SPHN</name>
<dbReference type="KEGG" id="stax:MC45_13265"/>
<dbReference type="GO" id="GO:0006935">
    <property type="term" value="P:chemotaxis"/>
    <property type="evidence" value="ECO:0007669"/>
    <property type="project" value="UniProtKB-KW"/>
</dbReference>
<keyword evidence="5 10" id="KW-0145">Chemotaxis</keyword>
<dbReference type="EMBL" id="CP009571">
    <property type="protein sequence ID" value="AIT07175.1"/>
    <property type="molecule type" value="Genomic_DNA"/>
</dbReference>
<dbReference type="Proteomes" id="UP000033200">
    <property type="component" value="Chromosome"/>
</dbReference>
<keyword evidence="9 10" id="KW-0472">Membrane</keyword>
<evidence type="ECO:0000256" key="5">
    <source>
        <dbReference type="ARBA" id="ARBA00022500"/>
    </source>
</evidence>
<keyword evidence="8" id="KW-1133">Transmembrane helix</keyword>
<dbReference type="GO" id="GO:0009425">
    <property type="term" value="C:bacterial-type flagellum basal body"/>
    <property type="evidence" value="ECO:0007669"/>
    <property type="project" value="InterPro"/>
</dbReference>
<accession>A0A097EHX5</accession>
<dbReference type="PANTHER" id="PTHR35091:SF2">
    <property type="entry name" value="FLAGELLAR PROTEIN FLIL"/>
    <property type="match status" value="1"/>
</dbReference>
<keyword evidence="12" id="KW-0966">Cell projection</keyword>
<evidence type="ECO:0000256" key="1">
    <source>
        <dbReference type="ARBA" id="ARBA00002254"/>
    </source>
</evidence>
<dbReference type="PANTHER" id="PTHR35091">
    <property type="entry name" value="FLAGELLAR PROTEIN FLIL"/>
    <property type="match status" value="1"/>
</dbReference>
<keyword evidence="13" id="KW-1185">Reference proteome</keyword>
<evidence type="ECO:0000313" key="13">
    <source>
        <dbReference type="Proteomes" id="UP000033200"/>
    </source>
</evidence>
<keyword evidence="7 10" id="KW-0283">Flagellar rotation</keyword>
<gene>
    <name evidence="12" type="ORF">MC45_13265</name>
</gene>
<reference evidence="12 13" key="1">
    <citation type="submission" date="2014-09" db="EMBL/GenBank/DDBJ databases">
        <title>Using Illumina technology Improving SMRT sequencing Genome Assembly by RASTools.</title>
        <authorList>
            <person name="Zhou Y."/>
            <person name="Ma T."/>
            <person name="Liu T."/>
        </authorList>
    </citation>
    <scope>NUCLEOTIDE SEQUENCE [LARGE SCALE GENOMIC DNA]</scope>
    <source>
        <strain evidence="12 13">ATCC 55669</strain>
    </source>
</reference>
<dbReference type="AlphaFoldDB" id="A0A097EHX5"/>
<feature type="region of interest" description="Disordered" evidence="11">
    <location>
        <begin position="50"/>
        <end position="97"/>
    </location>
</feature>
<evidence type="ECO:0000256" key="2">
    <source>
        <dbReference type="ARBA" id="ARBA00004162"/>
    </source>
</evidence>
<evidence type="ECO:0000313" key="12">
    <source>
        <dbReference type="EMBL" id="AIT07175.1"/>
    </source>
</evidence>
<evidence type="ECO:0000256" key="7">
    <source>
        <dbReference type="ARBA" id="ARBA00022779"/>
    </source>
</evidence>
<evidence type="ECO:0000256" key="6">
    <source>
        <dbReference type="ARBA" id="ARBA00022692"/>
    </source>
</evidence>
<feature type="compositionally biased region" description="Gly residues" evidence="11">
    <location>
        <begin position="72"/>
        <end position="83"/>
    </location>
</feature>
<keyword evidence="12" id="KW-0969">Cilium</keyword>
<dbReference type="RefSeq" id="WP_038664014.1">
    <property type="nucleotide sequence ID" value="NZ_CP009571.1"/>
</dbReference>
<dbReference type="InterPro" id="IPR005503">
    <property type="entry name" value="FliL"/>
</dbReference>
<evidence type="ECO:0000256" key="8">
    <source>
        <dbReference type="ARBA" id="ARBA00022989"/>
    </source>
</evidence>
<sequence length="205" mass="21110">MSDKPEDAPKKKGGMKKILIMVIALIVLVGGGVGAGVYAASSGLIGGGHAAAPEEHGPKLIPKSEQKRPAAGGEGGEGHGGGEAASSGGKHTPSGGDGDKYASNYYAMDPQFTSNLQDSVHVIQVGIAVSTPYDDTVIENLKTNDIAVRSAVLLTLGDTPEEQVFSSAGKLQMQQRIAKAINATLEQKEGFGGISNVYFTNFVVQ</sequence>
<keyword evidence="10" id="KW-0997">Cell inner membrane</keyword>
<feature type="compositionally biased region" description="Basic and acidic residues" evidence="11">
    <location>
        <begin position="52"/>
        <end position="68"/>
    </location>
</feature>
<dbReference type="GO" id="GO:0071978">
    <property type="term" value="P:bacterial-type flagellum-dependent swarming motility"/>
    <property type="evidence" value="ECO:0007669"/>
    <property type="project" value="TreeGrafter"/>
</dbReference>
<dbReference type="HOGENOM" id="CLU_099018_1_0_5"/>
<dbReference type="Pfam" id="PF03748">
    <property type="entry name" value="FliL"/>
    <property type="match status" value="1"/>
</dbReference>
<evidence type="ECO:0000256" key="3">
    <source>
        <dbReference type="ARBA" id="ARBA00008281"/>
    </source>
</evidence>
<evidence type="ECO:0000256" key="4">
    <source>
        <dbReference type="ARBA" id="ARBA00022475"/>
    </source>
</evidence>
<keyword evidence="4" id="KW-1003">Cell membrane</keyword>
<dbReference type="eggNOG" id="COG1580">
    <property type="taxonomic scope" value="Bacteria"/>
</dbReference>
<comment type="subcellular location">
    <subcellularLocation>
        <location evidence="10">Cell inner membrane</location>
    </subcellularLocation>
    <subcellularLocation>
        <location evidence="2">Cell membrane</location>
        <topology evidence="2">Single-pass membrane protein</topology>
    </subcellularLocation>
</comment>
<comment type="similarity">
    <text evidence="3 10">Belongs to the FliL family.</text>
</comment>
<evidence type="ECO:0000256" key="11">
    <source>
        <dbReference type="SAM" id="MobiDB-lite"/>
    </source>
</evidence>
<dbReference type="GO" id="GO:0005886">
    <property type="term" value="C:plasma membrane"/>
    <property type="evidence" value="ECO:0007669"/>
    <property type="project" value="UniProtKB-SubCell"/>
</dbReference>
<evidence type="ECO:0000256" key="10">
    <source>
        <dbReference type="RuleBase" id="RU364125"/>
    </source>
</evidence>
<evidence type="ECO:0000256" key="9">
    <source>
        <dbReference type="ARBA" id="ARBA00023136"/>
    </source>
</evidence>